<dbReference type="eggNOG" id="arCOG11112">
    <property type="taxonomic scope" value="Archaea"/>
</dbReference>
<evidence type="ECO:0008006" key="3">
    <source>
        <dbReference type="Google" id="ProtNLM"/>
    </source>
</evidence>
<dbReference type="Proteomes" id="UP000000663">
    <property type="component" value="Chromosome"/>
</dbReference>
<reference evidence="1 2" key="1">
    <citation type="journal article" date="2006" name="Science">
        <title>Genome of rice cluster I archaea -- the key methane producers in the rice rhizosphere.</title>
        <authorList>
            <person name="Erkel C."/>
            <person name="Kube M."/>
            <person name="Reinhardt R."/>
            <person name="Liesack W."/>
        </authorList>
    </citation>
    <scope>NUCLEOTIDE SEQUENCE [LARGE SCALE GENOMIC DNA]</scope>
    <source>
        <strain evidence="2">DSM 22066 / NBRC 105507 / MRE50</strain>
    </source>
</reference>
<organism evidence="1 2">
    <name type="scientific">Methanocella arvoryzae (strain DSM 22066 / NBRC 105507 / MRE50)</name>
    <dbReference type="NCBI Taxonomy" id="351160"/>
    <lineage>
        <taxon>Archaea</taxon>
        <taxon>Methanobacteriati</taxon>
        <taxon>Methanobacteriota</taxon>
        <taxon>Stenosarchaea group</taxon>
        <taxon>Methanomicrobia</taxon>
        <taxon>Methanocellales</taxon>
        <taxon>Methanocellaceae</taxon>
        <taxon>Methanocella</taxon>
    </lineage>
</organism>
<dbReference type="KEGG" id="rci:RRC367"/>
<dbReference type="STRING" id="351160.RRC367"/>
<evidence type="ECO:0000313" key="2">
    <source>
        <dbReference type="Proteomes" id="UP000000663"/>
    </source>
</evidence>
<accession>Q0W0L0</accession>
<protein>
    <recommendedName>
        <fullName evidence="3">Peptidase MA-like domain-containing protein</fullName>
    </recommendedName>
</protein>
<dbReference type="AlphaFoldDB" id="Q0W0L0"/>
<sequence length="278" mass="31644">MRRVVFRYLLYNWRDNSPSMRWMALVCIFLLLSVSIGERTDHFTIRYTDMEYLTPGTGKILENAYRTIDGYLGNLPDSIKVIVVDDGQMDEVGKHVEAFSAWNPQSSTIVIRGDTLKNPSSLSVVAKHEICHLGLNELLDDKDEAEFRWLEEGVCMVLSDEPLDDVKVSKYIVSQGCMNIKQIGEAVDSKNYSVTKNGYLQSFSLCKFIARTFGTDVLIDIVKSPYPRFGDAFYKSTGVPFAQFYDQWVDHVHKQSQRTPEVRVIHIKGCLDTAMSEA</sequence>
<proteinExistence type="predicted"/>
<dbReference type="EMBL" id="AM114193">
    <property type="protein sequence ID" value="CAJ38083.1"/>
    <property type="molecule type" value="Genomic_DNA"/>
</dbReference>
<gene>
    <name evidence="1" type="ORF">RRC367</name>
</gene>
<name>Q0W0L0_METAR</name>
<evidence type="ECO:0000313" key="1">
    <source>
        <dbReference type="EMBL" id="CAJ38083.1"/>
    </source>
</evidence>
<keyword evidence="2" id="KW-1185">Reference proteome</keyword>